<evidence type="ECO:0000313" key="2">
    <source>
        <dbReference type="Proteomes" id="UP000824120"/>
    </source>
</evidence>
<proteinExistence type="predicted"/>
<reference evidence="1 2" key="1">
    <citation type="submission" date="2020-09" db="EMBL/GenBank/DDBJ databases">
        <title>De no assembly of potato wild relative species, Solanum commersonii.</title>
        <authorList>
            <person name="Cho K."/>
        </authorList>
    </citation>
    <scope>NUCLEOTIDE SEQUENCE [LARGE SCALE GENOMIC DNA]</scope>
    <source>
        <strain evidence="1">LZ3.2</strain>
        <tissue evidence="1">Leaf</tissue>
    </source>
</reference>
<dbReference type="AlphaFoldDB" id="A0A9J5WNA8"/>
<evidence type="ECO:0000313" key="1">
    <source>
        <dbReference type="EMBL" id="KAG5576660.1"/>
    </source>
</evidence>
<protein>
    <submittedName>
        <fullName evidence="1">Uncharacterized protein</fullName>
    </submittedName>
</protein>
<organism evidence="1 2">
    <name type="scientific">Solanum commersonii</name>
    <name type="common">Commerson's wild potato</name>
    <name type="synonym">Commerson's nightshade</name>
    <dbReference type="NCBI Taxonomy" id="4109"/>
    <lineage>
        <taxon>Eukaryota</taxon>
        <taxon>Viridiplantae</taxon>
        <taxon>Streptophyta</taxon>
        <taxon>Embryophyta</taxon>
        <taxon>Tracheophyta</taxon>
        <taxon>Spermatophyta</taxon>
        <taxon>Magnoliopsida</taxon>
        <taxon>eudicotyledons</taxon>
        <taxon>Gunneridae</taxon>
        <taxon>Pentapetalae</taxon>
        <taxon>asterids</taxon>
        <taxon>lamiids</taxon>
        <taxon>Solanales</taxon>
        <taxon>Solanaceae</taxon>
        <taxon>Solanoideae</taxon>
        <taxon>Solaneae</taxon>
        <taxon>Solanum</taxon>
    </lineage>
</organism>
<dbReference type="Proteomes" id="UP000824120">
    <property type="component" value="Chromosome 11"/>
</dbReference>
<sequence>MLDRFLTLQLTHLIKKGSDHAALELECSQVAIPVAKRQNPLSSHFWVNHATFKQLVEDNWVGTLLW</sequence>
<gene>
    <name evidence="1" type="ORF">H5410_056794</name>
</gene>
<dbReference type="EMBL" id="JACXVP010000011">
    <property type="protein sequence ID" value="KAG5576660.1"/>
    <property type="molecule type" value="Genomic_DNA"/>
</dbReference>
<accession>A0A9J5WNA8</accession>
<keyword evidence="2" id="KW-1185">Reference proteome</keyword>
<comment type="caution">
    <text evidence="1">The sequence shown here is derived from an EMBL/GenBank/DDBJ whole genome shotgun (WGS) entry which is preliminary data.</text>
</comment>
<name>A0A9J5WNA8_SOLCO</name>